<dbReference type="GO" id="GO:0005856">
    <property type="term" value="C:cytoskeleton"/>
    <property type="evidence" value="ECO:0007669"/>
    <property type="project" value="UniProtKB-SubCell"/>
</dbReference>
<evidence type="ECO:0000256" key="3">
    <source>
        <dbReference type="ARBA" id="ARBA00023212"/>
    </source>
</evidence>
<feature type="compositionally biased region" description="Gly residues" evidence="4">
    <location>
        <begin position="1615"/>
        <end position="1625"/>
    </location>
</feature>
<reference evidence="6 7" key="1">
    <citation type="journal article" date="2018" name="BMC Genomics">
        <title>Genomic evidence for intraspecific hybridization in a clonal and extremely halotolerant yeast.</title>
        <authorList>
            <person name="Gostincar C."/>
            <person name="Stajich J.E."/>
            <person name="Zupancic J."/>
            <person name="Zalar P."/>
            <person name="Gunde-Cimerman N."/>
        </authorList>
    </citation>
    <scope>NUCLEOTIDE SEQUENCE [LARGE SCALE GENOMIC DNA]</scope>
    <source>
        <strain evidence="6 7">EXF-120</strain>
    </source>
</reference>
<dbReference type="InterPro" id="IPR003108">
    <property type="entry name" value="GAR_dom"/>
</dbReference>
<feature type="compositionally biased region" description="Low complexity" evidence="4">
    <location>
        <begin position="661"/>
        <end position="677"/>
    </location>
</feature>
<feature type="domain" description="GAR" evidence="5">
    <location>
        <begin position="1278"/>
        <end position="1359"/>
    </location>
</feature>
<feature type="region of interest" description="Disordered" evidence="4">
    <location>
        <begin position="493"/>
        <end position="536"/>
    </location>
</feature>
<feature type="region of interest" description="Disordered" evidence="4">
    <location>
        <begin position="353"/>
        <end position="468"/>
    </location>
</feature>
<feature type="region of interest" description="Disordered" evidence="4">
    <location>
        <begin position="109"/>
        <end position="138"/>
    </location>
</feature>
<feature type="compositionally biased region" description="Low complexity" evidence="4">
    <location>
        <begin position="591"/>
        <end position="609"/>
    </location>
</feature>
<evidence type="ECO:0000256" key="2">
    <source>
        <dbReference type="ARBA" id="ARBA00022490"/>
    </source>
</evidence>
<feature type="compositionally biased region" description="Polar residues" evidence="4">
    <location>
        <begin position="1290"/>
        <end position="1299"/>
    </location>
</feature>
<evidence type="ECO:0000313" key="6">
    <source>
        <dbReference type="EMBL" id="RMZ33137.1"/>
    </source>
</evidence>
<feature type="region of interest" description="Disordered" evidence="4">
    <location>
        <begin position="569"/>
        <end position="884"/>
    </location>
</feature>
<feature type="compositionally biased region" description="Polar residues" evidence="4">
    <location>
        <begin position="1183"/>
        <end position="1201"/>
    </location>
</feature>
<feature type="compositionally biased region" description="Polar residues" evidence="4">
    <location>
        <begin position="1362"/>
        <end position="1372"/>
    </location>
</feature>
<dbReference type="PROSITE" id="PS51460">
    <property type="entry name" value="GAR"/>
    <property type="match status" value="1"/>
</dbReference>
<dbReference type="Pfam" id="PF02187">
    <property type="entry name" value="GAS2"/>
    <property type="match status" value="1"/>
</dbReference>
<sequence length="1625" mass="176062">MSAIDTPRPNPTINPPPLTAVHHRRLHSRSPSHSPMRQPNPRDWDPLLRDLSPTATLRTFQTPETDSSPTFSFTGAASVSERAWATKAAQTCLDLRGWVRELEGWKWPGSFAVPKQEPSEDEDEKGGGGGEEKPENDYWGSLPASIVLSYEKRADEIAQQLDDIDVEELKDFVLSAHRQAGSGRAPRDDSIASIGATTDLRRLDDFTALITATILQALPYLSRLHRLLDVWTVRLTILRNAPSYISDLRQVQTDLDHGWAAIAVSPSTARPRESGANFTRGNLIEMQSMIQHQVASLGRRLDTFLDHLEGREETVPDAWIDDFERLEKAYGDWVVQAERKAFENEWRAAREREMKEAKRTTTARLLAGDEPARNKSNSYNFEDHEREADSVAEPSSRPSSGLFALPTNGSQRSSILRQSSVPFDDLAREDSETLPYKSHSRPLSQAKTLSNDSTMSHEMKTTDSPSKRARHMPIIIDFDRDGHKLALMDDAIHSTGAEPGSSTQGLTALPIPPPSSKGPPSISREPSDASNGSGAVKKRAAFLESAGIERKDALNRSVKSPVRPFEHASNAFTRLFQRREKTPEPGENLKGPRPGRSMSGKSRSGSIKKQSGDHDQVVWGGRGIGSVTPKSTSKRDRISSGPAAGTEKSDLENEERRGTRSRSSSFRRLSFGRSVSRTSAAEPAYMNGSQPTHRDHADLPGGFRTRSTSESSLPRARSRTSRTERPGEVRRLRSQHRGELARPPVETYQPKRLSSPFRHVSNEHKEPNYPVDWPLASPPETERNSPVKEQQDELDFDDPDSIQPVIAHQQQQKDQDDTDDDIAGPEIQFSRAPLETDAFDRMFVSSLPASPELERPQPRKSGHEDSRESAMGETATDNTRRMTPIPTLDEAMLGDEHENLIEEDLAIGSAGMPGLAADESETPMGFDRRAPLEDGSVLTKGEFEAEEADRSSSVSRDVSDEEEGVQDNMDYFGNRPSPIVRSRAGSPDSAAEAPNVPELQPRIASPSKSPVPLKLKIPGAEAGETQQPDESPEFRPALLSRASVASIGSYPRASLRSIDVSRRSSLASPIPVAQSPRDSVPVSSIDEGPTYPSGNPLSYNHPLFLPHPPGLQDDGIPQSPVSPLSTNASPVKTRSGNLPHSASPAERKAESRDDEESENESPRSSRDATPAPLNVAMAKRRAQQQNRTPVASGVSLATTPNMPERHRESTPPSSTGGDKMDRHVSEVLNRLPSSSIKFKARPGAVTPTLLRTSERRDYSGPRPRTAPRVPSRTGLNGTSGGDMTLAPAEPSTTKKNNTPSGGGGASEGEVKLYHLTQAGREDPIKLFVRLVGEGERVMVRVGGGWADLADYLRQYADHHGSRTVSGSGLEMTQSALQQSSRKASSSSLTPTPLSRAPVTPDRRPGSRLGVPSTTGGARQESNNGAMGEEDADDHEAATTSLQPSTAYERTPTTSSDNTLTAQQQQLPSRSTPQSTSSIKNSSRPSTAGSLHAPTTGSSRPGSSTNRPPATISNRNPKPASSSAESLLPEQKARWVEEMLEQARAGAVGNSGGGYSNNHGVEQEGEKRGIVDYGSGGNLTAAPANGSGGGNFGELGTAGATRRVVFRPSNPSHHQGGNGGGGSVKR</sequence>
<feature type="region of interest" description="Disordered" evidence="4">
    <location>
        <begin position="1"/>
        <end position="47"/>
    </location>
</feature>
<dbReference type="GO" id="GO:0008017">
    <property type="term" value="F:microtubule binding"/>
    <property type="evidence" value="ECO:0007669"/>
    <property type="project" value="InterPro"/>
</dbReference>
<feature type="compositionally biased region" description="Pro residues" evidence="4">
    <location>
        <begin position="8"/>
        <end position="18"/>
    </location>
</feature>
<comment type="subcellular location">
    <subcellularLocation>
        <location evidence="1">Cytoplasm</location>
        <location evidence="1">Cytoskeleton</location>
    </subcellularLocation>
</comment>
<feature type="compositionally biased region" description="Basic and acidic residues" evidence="4">
    <location>
        <begin position="852"/>
        <end position="870"/>
    </location>
</feature>
<dbReference type="Proteomes" id="UP000281677">
    <property type="component" value="Unassembled WGS sequence"/>
</dbReference>
<keyword evidence="3" id="KW-0206">Cytoskeleton</keyword>
<feature type="compositionally biased region" description="Polar residues" evidence="4">
    <location>
        <begin position="1437"/>
        <end position="1488"/>
    </location>
</feature>
<dbReference type="OrthoDB" id="5409589at2759"/>
<feature type="region of interest" description="Disordered" evidence="4">
    <location>
        <begin position="1605"/>
        <end position="1625"/>
    </location>
</feature>
<feature type="compositionally biased region" description="Polar residues" evidence="4">
    <location>
        <begin position="1510"/>
        <end position="1524"/>
    </location>
</feature>
<feature type="compositionally biased region" description="Polar residues" evidence="4">
    <location>
        <begin position="441"/>
        <end position="454"/>
    </location>
</feature>
<dbReference type="Gene3D" id="3.30.920.20">
    <property type="entry name" value="Gas2-like domain"/>
    <property type="match status" value="1"/>
</dbReference>
<organism evidence="6 7">
    <name type="scientific">Hortaea werneckii</name>
    <name type="common">Black yeast</name>
    <name type="synonym">Cladosporium werneckii</name>
    <dbReference type="NCBI Taxonomy" id="91943"/>
    <lineage>
        <taxon>Eukaryota</taxon>
        <taxon>Fungi</taxon>
        <taxon>Dikarya</taxon>
        <taxon>Ascomycota</taxon>
        <taxon>Pezizomycotina</taxon>
        <taxon>Dothideomycetes</taxon>
        <taxon>Dothideomycetidae</taxon>
        <taxon>Mycosphaerellales</taxon>
        <taxon>Teratosphaeriaceae</taxon>
        <taxon>Hortaea</taxon>
    </lineage>
</organism>
<feature type="region of interest" description="Disordered" evidence="4">
    <location>
        <begin position="1050"/>
        <end position="1307"/>
    </location>
</feature>
<feature type="compositionally biased region" description="Low complexity" evidence="4">
    <location>
        <begin position="1493"/>
        <end position="1508"/>
    </location>
</feature>
<feature type="compositionally biased region" description="Basic and acidic residues" evidence="4">
    <location>
        <begin position="721"/>
        <end position="740"/>
    </location>
</feature>
<gene>
    <name evidence="6" type="ORF">D0859_02718</name>
</gene>
<name>A0A3M7J5W4_HORWE</name>
<dbReference type="VEuPathDB" id="FungiDB:BTJ68_01427"/>
<feature type="region of interest" description="Disordered" evidence="4">
    <location>
        <begin position="1360"/>
        <end position="1535"/>
    </location>
</feature>
<feature type="compositionally biased region" description="Polar residues" evidence="4">
    <location>
        <begin position="1119"/>
        <end position="1140"/>
    </location>
</feature>
<dbReference type="EMBL" id="QWIT01000051">
    <property type="protein sequence ID" value="RMZ33137.1"/>
    <property type="molecule type" value="Genomic_DNA"/>
</dbReference>
<feature type="compositionally biased region" description="Polar residues" evidence="4">
    <location>
        <begin position="1411"/>
        <end position="1424"/>
    </location>
</feature>
<accession>A0A3M7J5W4</accession>
<keyword evidence="2" id="KW-0963">Cytoplasm</keyword>
<protein>
    <recommendedName>
        <fullName evidence="5">GAR domain-containing protein</fullName>
    </recommendedName>
</protein>
<dbReference type="InterPro" id="IPR036534">
    <property type="entry name" value="GAR_dom_sf"/>
</dbReference>
<feature type="region of interest" description="Disordered" evidence="4">
    <location>
        <begin position="910"/>
        <end position="1037"/>
    </location>
</feature>
<feature type="compositionally biased region" description="Polar residues" evidence="4">
    <location>
        <begin position="407"/>
        <end position="421"/>
    </location>
</feature>
<evidence type="ECO:0000313" key="7">
    <source>
        <dbReference type="Proteomes" id="UP000281677"/>
    </source>
</evidence>
<feature type="compositionally biased region" description="Basic and acidic residues" evidence="4">
    <location>
        <begin position="780"/>
        <end position="791"/>
    </location>
</feature>
<evidence type="ECO:0000256" key="1">
    <source>
        <dbReference type="ARBA" id="ARBA00004245"/>
    </source>
</evidence>
<dbReference type="SUPFAM" id="SSF143575">
    <property type="entry name" value="GAS2 domain-like"/>
    <property type="match status" value="1"/>
</dbReference>
<feature type="compositionally biased region" description="Basic residues" evidence="4">
    <location>
        <begin position="21"/>
        <end position="30"/>
    </location>
</feature>
<feature type="compositionally biased region" description="Basic and acidic residues" evidence="4">
    <location>
        <begin position="647"/>
        <end position="658"/>
    </location>
</feature>
<feature type="compositionally biased region" description="Low complexity" evidence="4">
    <location>
        <begin position="1373"/>
        <end position="1394"/>
    </location>
</feature>
<comment type="caution">
    <text evidence="6">The sequence shown here is derived from an EMBL/GenBank/DDBJ whole genome shotgun (WGS) entry which is preliminary data.</text>
</comment>
<evidence type="ECO:0000256" key="4">
    <source>
        <dbReference type="SAM" id="MobiDB-lite"/>
    </source>
</evidence>
<proteinExistence type="predicted"/>
<evidence type="ECO:0000259" key="5">
    <source>
        <dbReference type="PROSITE" id="PS51460"/>
    </source>
</evidence>